<feature type="region of interest" description="Disordered" evidence="1">
    <location>
        <begin position="50"/>
        <end position="69"/>
    </location>
</feature>
<evidence type="ECO:0000313" key="3">
    <source>
        <dbReference type="EMBL" id="GFQ77797.1"/>
    </source>
</evidence>
<keyword evidence="4" id="KW-1185">Reference proteome</keyword>
<feature type="compositionally biased region" description="Basic and acidic residues" evidence="1">
    <location>
        <begin position="60"/>
        <end position="69"/>
    </location>
</feature>
<dbReference type="Proteomes" id="UP000887116">
    <property type="component" value="Unassembled WGS sequence"/>
</dbReference>
<organism evidence="3 4">
    <name type="scientific">Trichonephila clavata</name>
    <name type="common">Joro spider</name>
    <name type="synonym">Nephila clavata</name>
    <dbReference type="NCBI Taxonomy" id="2740835"/>
    <lineage>
        <taxon>Eukaryota</taxon>
        <taxon>Metazoa</taxon>
        <taxon>Ecdysozoa</taxon>
        <taxon>Arthropoda</taxon>
        <taxon>Chelicerata</taxon>
        <taxon>Arachnida</taxon>
        <taxon>Araneae</taxon>
        <taxon>Araneomorphae</taxon>
        <taxon>Entelegynae</taxon>
        <taxon>Araneoidea</taxon>
        <taxon>Nephilidae</taxon>
        <taxon>Trichonephila</taxon>
    </lineage>
</organism>
<evidence type="ECO:0000313" key="4">
    <source>
        <dbReference type="Proteomes" id="UP000887116"/>
    </source>
</evidence>
<dbReference type="EMBL" id="BMAO01021837">
    <property type="protein sequence ID" value="GFQ77797.1"/>
    <property type="molecule type" value="Genomic_DNA"/>
</dbReference>
<reference evidence="3" key="1">
    <citation type="submission" date="2020-07" db="EMBL/GenBank/DDBJ databases">
        <title>Multicomponent nature underlies the extraordinary mechanical properties of spider dragline silk.</title>
        <authorList>
            <person name="Kono N."/>
            <person name="Nakamura H."/>
            <person name="Mori M."/>
            <person name="Yoshida Y."/>
            <person name="Ohtoshi R."/>
            <person name="Malay A.D."/>
            <person name="Moran D.A.P."/>
            <person name="Tomita M."/>
            <person name="Numata K."/>
            <person name="Arakawa K."/>
        </authorList>
    </citation>
    <scope>NUCLEOTIDE SEQUENCE</scope>
</reference>
<keyword evidence="2" id="KW-1133">Transmembrane helix</keyword>
<proteinExistence type="predicted"/>
<sequence>MNQGFLDKMILLVWLYVAIRFLFFSYWDIVFLPPILLLLDGFQNNITSHQNLSGDSDPEAIGRRTQKDSKFKKQGKHSASLNILIQIMIQEELLRIQKTSSGSSN</sequence>
<keyword evidence="2" id="KW-0812">Transmembrane</keyword>
<dbReference type="AlphaFoldDB" id="A0A8X6FEC5"/>
<gene>
    <name evidence="3" type="ORF">TNCT_352361</name>
</gene>
<evidence type="ECO:0000256" key="1">
    <source>
        <dbReference type="SAM" id="MobiDB-lite"/>
    </source>
</evidence>
<protein>
    <submittedName>
        <fullName evidence="3">Uncharacterized protein</fullName>
    </submittedName>
</protein>
<comment type="caution">
    <text evidence="3">The sequence shown here is derived from an EMBL/GenBank/DDBJ whole genome shotgun (WGS) entry which is preliminary data.</text>
</comment>
<accession>A0A8X6FEC5</accession>
<feature type="transmembrane region" description="Helical" evidence="2">
    <location>
        <begin position="12"/>
        <end position="39"/>
    </location>
</feature>
<keyword evidence="2" id="KW-0472">Membrane</keyword>
<name>A0A8X6FEC5_TRICU</name>
<evidence type="ECO:0000256" key="2">
    <source>
        <dbReference type="SAM" id="Phobius"/>
    </source>
</evidence>
<dbReference type="OrthoDB" id="10401473at2759"/>